<keyword evidence="6" id="KW-1185">Reference proteome</keyword>
<dbReference type="SMART" id="SM00479">
    <property type="entry name" value="EXOIII"/>
    <property type="match status" value="1"/>
</dbReference>
<evidence type="ECO:0000256" key="3">
    <source>
        <dbReference type="ARBA" id="ARBA00022839"/>
    </source>
</evidence>
<dbReference type="PANTHER" id="PTHR30231:SF41">
    <property type="entry name" value="DNA POLYMERASE III SUBUNIT EPSILON"/>
    <property type="match status" value="1"/>
</dbReference>
<dbReference type="RefSeq" id="WP_181751694.1">
    <property type="nucleotide sequence ID" value="NZ_JACEIQ010000007.1"/>
</dbReference>
<evidence type="ECO:0000256" key="2">
    <source>
        <dbReference type="ARBA" id="ARBA00022801"/>
    </source>
</evidence>
<dbReference type="AlphaFoldDB" id="A0A7W1WRB2"/>
<dbReference type="FunFam" id="3.30.420.10:FF:000045">
    <property type="entry name" value="3'-5' exonuclease DinG"/>
    <property type="match status" value="1"/>
</dbReference>
<evidence type="ECO:0000256" key="1">
    <source>
        <dbReference type="ARBA" id="ARBA00022722"/>
    </source>
</evidence>
<evidence type="ECO:0000259" key="4">
    <source>
        <dbReference type="SMART" id="SM00479"/>
    </source>
</evidence>
<accession>A0A7W1WRB2</accession>
<evidence type="ECO:0000313" key="6">
    <source>
        <dbReference type="Proteomes" id="UP000535491"/>
    </source>
</evidence>
<dbReference type="Gene3D" id="3.30.420.10">
    <property type="entry name" value="Ribonuclease H-like superfamily/Ribonuclease H"/>
    <property type="match status" value="1"/>
</dbReference>
<evidence type="ECO:0000313" key="5">
    <source>
        <dbReference type="EMBL" id="MBA4494456.1"/>
    </source>
</evidence>
<dbReference type="InterPro" id="IPR006054">
    <property type="entry name" value="DnaQ"/>
</dbReference>
<name>A0A7W1WRB2_9BACL</name>
<dbReference type="InterPro" id="IPR013520">
    <property type="entry name" value="Ribonucl_H"/>
</dbReference>
<feature type="domain" description="Exonuclease" evidence="4">
    <location>
        <begin position="54"/>
        <end position="223"/>
    </location>
</feature>
<dbReference type="SUPFAM" id="SSF53098">
    <property type="entry name" value="Ribonuclease H-like"/>
    <property type="match status" value="1"/>
</dbReference>
<keyword evidence="2" id="KW-0378">Hydrolase</keyword>
<dbReference type="NCBIfam" id="TIGR00573">
    <property type="entry name" value="dnaq"/>
    <property type="match status" value="1"/>
</dbReference>
<dbReference type="Proteomes" id="UP000535491">
    <property type="component" value="Unassembled WGS sequence"/>
</dbReference>
<protein>
    <submittedName>
        <fullName evidence="5">3'-5' exonuclease</fullName>
    </submittedName>
</protein>
<sequence length="244" mass="28036">MNWNHPILRWMSRKGILYGASLRSENFQQEVYIRNLMKDVKNRTQLDTPLQNIPFLVIDLETTGFRPWKGDEIISIGTVPVEQGCVCDEKLFHTYVCPLRPIPVTISQLTGITMQDVKKAPPIEQVLKTWLPDVHGTTLVAYGAKHDIAFLQAAMSKYLGTRLTNRVIDVYQIACWLHPNWSDHSLDRALLTYGIPIEKRHSADGDALMTAKLWVKWIQVLIEKGIQTMEDLYIELSKNRTPPR</sequence>
<dbReference type="GO" id="GO:0005829">
    <property type="term" value="C:cytosol"/>
    <property type="evidence" value="ECO:0007669"/>
    <property type="project" value="TreeGrafter"/>
</dbReference>
<comment type="caution">
    <text evidence="5">The sequence shown here is derived from an EMBL/GenBank/DDBJ whole genome shotgun (WGS) entry which is preliminary data.</text>
</comment>
<keyword evidence="1" id="KW-0540">Nuclease</keyword>
<dbReference type="CDD" id="cd06127">
    <property type="entry name" value="DEDDh"/>
    <property type="match status" value="1"/>
</dbReference>
<dbReference type="GO" id="GO:0008408">
    <property type="term" value="F:3'-5' exonuclease activity"/>
    <property type="evidence" value="ECO:0007669"/>
    <property type="project" value="TreeGrafter"/>
</dbReference>
<dbReference type="GO" id="GO:0003677">
    <property type="term" value="F:DNA binding"/>
    <property type="evidence" value="ECO:0007669"/>
    <property type="project" value="InterPro"/>
</dbReference>
<keyword evidence="3 5" id="KW-0269">Exonuclease</keyword>
<dbReference type="GO" id="GO:0045004">
    <property type="term" value="P:DNA replication proofreading"/>
    <property type="evidence" value="ECO:0007669"/>
    <property type="project" value="TreeGrafter"/>
</dbReference>
<dbReference type="Pfam" id="PF00929">
    <property type="entry name" value="RNase_T"/>
    <property type="match status" value="1"/>
</dbReference>
<dbReference type="GO" id="GO:0003887">
    <property type="term" value="F:DNA-directed DNA polymerase activity"/>
    <property type="evidence" value="ECO:0007669"/>
    <property type="project" value="InterPro"/>
</dbReference>
<dbReference type="PANTHER" id="PTHR30231">
    <property type="entry name" value="DNA POLYMERASE III SUBUNIT EPSILON"/>
    <property type="match status" value="1"/>
</dbReference>
<proteinExistence type="predicted"/>
<organism evidence="5 6">
    <name type="scientific">Paenactinomyces guangxiensis</name>
    <dbReference type="NCBI Taxonomy" id="1490290"/>
    <lineage>
        <taxon>Bacteria</taxon>
        <taxon>Bacillati</taxon>
        <taxon>Bacillota</taxon>
        <taxon>Bacilli</taxon>
        <taxon>Bacillales</taxon>
        <taxon>Thermoactinomycetaceae</taxon>
        <taxon>Paenactinomyces</taxon>
    </lineage>
</organism>
<dbReference type="InterPro" id="IPR036397">
    <property type="entry name" value="RNaseH_sf"/>
</dbReference>
<gene>
    <name evidence="5" type="ORF">H1191_09070</name>
</gene>
<dbReference type="InterPro" id="IPR012337">
    <property type="entry name" value="RNaseH-like_sf"/>
</dbReference>
<reference evidence="5 6" key="1">
    <citation type="submission" date="2020-07" db="EMBL/GenBank/DDBJ databases">
        <authorList>
            <person name="Feng H."/>
        </authorList>
    </citation>
    <scope>NUCLEOTIDE SEQUENCE [LARGE SCALE GENOMIC DNA]</scope>
    <source>
        <strain evidence="6">s-10</strain>
    </source>
</reference>
<dbReference type="EMBL" id="JACEIQ010000007">
    <property type="protein sequence ID" value="MBA4494456.1"/>
    <property type="molecule type" value="Genomic_DNA"/>
</dbReference>